<feature type="region of interest" description="Disordered" evidence="1">
    <location>
        <begin position="94"/>
        <end position="153"/>
    </location>
</feature>
<proteinExistence type="predicted"/>
<name>A0A9X0D3R6_9CNID</name>
<feature type="compositionally biased region" description="Low complexity" evidence="1">
    <location>
        <begin position="140"/>
        <end position="150"/>
    </location>
</feature>
<evidence type="ECO:0000256" key="1">
    <source>
        <dbReference type="SAM" id="MobiDB-lite"/>
    </source>
</evidence>
<feature type="compositionally biased region" description="Acidic residues" evidence="1">
    <location>
        <begin position="372"/>
        <end position="392"/>
    </location>
</feature>
<dbReference type="AlphaFoldDB" id="A0A9X0D3R6"/>
<dbReference type="Proteomes" id="UP001163046">
    <property type="component" value="Unassembled WGS sequence"/>
</dbReference>
<sequence>MTESPKEPKNEGRCRSSMILELTALSMGLPHQPNALDNRFVGIVHFSESCGKPMWQRANFSPTGRFVVCSDHFTEDCFARSLHVEGSMKCLESGSVSDNMEKNERPNTSTSSRDRRTMLRTINELPSPDDNAQSMEIDESSSSQPGPSSSDQNQLTLAEANQVLVEDSVSEVSDDLAFSIKIVFVFHTHKTPKTLISDRLLARLYHKRVFEETQESGEETQDETTPQSLHMDVNESELDSTSPPLHQTTPAVPDVRNVECQSLCEDDITSESIAEEQHAEKCQSCKLLRNEVTLLKGKVTRLQRKMSNNQEQWVDTFKEIQQQKQLLMVNAVTQTPDEIPTALKSGKDSQGVESDEKDSSQELPEEFMFSDPQEDQFSDPREDQEDCFDEDPTWTPEDIDRAYENMKEDDESPMNENPRYDMHLTFYYMCKQGLTYKNIGGLFIV</sequence>
<evidence type="ECO:0000313" key="2">
    <source>
        <dbReference type="EMBL" id="KAJ7386217.1"/>
    </source>
</evidence>
<comment type="caution">
    <text evidence="2">The sequence shown here is derived from an EMBL/GenBank/DDBJ whole genome shotgun (WGS) entry which is preliminary data.</text>
</comment>
<accession>A0A9X0D3R6</accession>
<feature type="region of interest" description="Disordered" evidence="1">
    <location>
        <begin position="337"/>
        <end position="416"/>
    </location>
</feature>
<reference evidence="2" key="1">
    <citation type="submission" date="2023-01" db="EMBL/GenBank/DDBJ databases">
        <title>Genome assembly of the deep-sea coral Lophelia pertusa.</title>
        <authorList>
            <person name="Herrera S."/>
            <person name="Cordes E."/>
        </authorList>
    </citation>
    <scope>NUCLEOTIDE SEQUENCE</scope>
    <source>
        <strain evidence="2">USNM1676648</strain>
        <tissue evidence="2">Polyp</tissue>
    </source>
</reference>
<evidence type="ECO:0000313" key="3">
    <source>
        <dbReference type="Proteomes" id="UP001163046"/>
    </source>
</evidence>
<keyword evidence="3" id="KW-1185">Reference proteome</keyword>
<organism evidence="2 3">
    <name type="scientific">Desmophyllum pertusum</name>
    <dbReference type="NCBI Taxonomy" id="174260"/>
    <lineage>
        <taxon>Eukaryota</taxon>
        <taxon>Metazoa</taxon>
        <taxon>Cnidaria</taxon>
        <taxon>Anthozoa</taxon>
        <taxon>Hexacorallia</taxon>
        <taxon>Scleractinia</taxon>
        <taxon>Caryophylliina</taxon>
        <taxon>Caryophylliidae</taxon>
        <taxon>Desmophyllum</taxon>
    </lineage>
</organism>
<protein>
    <recommendedName>
        <fullName evidence="4">THAP-type domain-containing protein</fullName>
    </recommendedName>
</protein>
<gene>
    <name evidence="2" type="ORF">OS493_010612</name>
</gene>
<dbReference type="EMBL" id="MU825877">
    <property type="protein sequence ID" value="KAJ7386217.1"/>
    <property type="molecule type" value="Genomic_DNA"/>
</dbReference>
<evidence type="ECO:0008006" key="4">
    <source>
        <dbReference type="Google" id="ProtNLM"/>
    </source>
</evidence>
<dbReference type="OrthoDB" id="5990563at2759"/>